<dbReference type="InterPro" id="IPR012675">
    <property type="entry name" value="Beta-grasp_dom_sf"/>
</dbReference>
<dbReference type="InterPro" id="IPR051452">
    <property type="entry name" value="Diverse_Oxidoreductases"/>
</dbReference>
<evidence type="ECO:0000256" key="2">
    <source>
        <dbReference type="ARBA" id="ARBA00022723"/>
    </source>
</evidence>
<evidence type="ECO:0000313" key="7">
    <source>
        <dbReference type="EMBL" id="MBI4252365.1"/>
    </source>
</evidence>
<dbReference type="InterPro" id="IPR036884">
    <property type="entry name" value="2Fe-2S-bd_dom_sf"/>
</dbReference>
<comment type="caution">
    <text evidence="7">The sequence shown here is derived from an EMBL/GenBank/DDBJ whole genome shotgun (WGS) entry which is preliminary data.</text>
</comment>
<evidence type="ECO:0000259" key="6">
    <source>
        <dbReference type="PROSITE" id="PS51085"/>
    </source>
</evidence>
<dbReference type="EMBL" id="JACQRX010000342">
    <property type="protein sequence ID" value="MBI4252365.1"/>
    <property type="molecule type" value="Genomic_DNA"/>
</dbReference>
<protein>
    <submittedName>
        <fullName evidence="7">(2Fe-2S)-binding protein</fullName>
    </submittedName>
</protein>
<dbReference type="Gene3D" id="3.10.20.30">
    <property type="match status" value="1"/>
</dbReference>
<dbReference type="SUPFAM" id="SSF54292">
    <property type="entry name" value="2Fe-2S ferredoxin-like"/>
    <property type="match status" value="1"/>
</dbReference>
<keyword evidence="5" id="KW-0411">Iron-sulfur</keyword>
<dbReference type="SUPFAM" id="SSF47741">
    <property type="entry name" value="CO dehydrogenase ISP C-domain like"/>
    <property type="match status" value="1"/>
</dbReference>
<organism evidence="7 8">
    <name type="scientific">Tectimicrobiota bacterium</name>
    <dbReference type="NCBI Taxonomy" id="2528274"/>
    <lineage>
        <taxon>Bacteria</taxon>
        <taxon>Pseudomonadati</taxon>
        <taxon>Nitrospinota/Tectimicrobiota group</taxon>
        <taxon>Candidatus Tectimicrobiota</taxon>
    </lineage>
</organism>
<evidence type="ECO:0000313" key="8">
    <source>
        <dbReference type="Proteomes" id="UP000752292"/>
    </source>
</evidence>
<evidence type="ECO:0000256" key="4">
    <source>
        <dbReference type="ARBA" id="ARBA00023004"/>
    </source>
</evidence>
<evidence type="ECO:0000256" key="3">
    <source>
        <dbReference type="ARBA" id="ARBA00023002"/>
    </source>
</evidence>
<evidence type="ECO:0000256" key="1">
    <source>
        <dbReference type="ARBA" id="ARBA00022714"/>
    </source>
</evidence>
<dbReference type="Pfam" id="PF00111">
    <property type="entry name" value="Fer2"/>
    <property type="match status" value="1"/>
</dbReference>
<dbReference type="GO" id="GO:0051537">
    <property type="term" value="F:2 iron, 2 sulfur cluster binding"/>
    <property type="evidence" value="ECO:0007669"/>
    <property type="project" value="UniProtKB-KW"/>
</dbReference>
<dbReference type="InterPro" id="IPR002888">
    <property type="entry name" value="2Fe-2S-bd"/>
</dbReference>
<name>A0A932ZXG9_UNCTE</name>
<dbReference type="PANTHER" id="PTHR44379">
    <property type="entry name" value="OXIDOREDUCTASE WITH IRON-SULFUR SUBUNIT"/>
    <property type="match status" value="1"/>
</dbReference>
<dbReference type="InterPro" id="IPR006058">
    <property type="entry name" value="2Fe2S_fd_BS"/>
</dbReference>
<dbReference type="PROSITE" id="PS51085">
    <property type="entry name" value="2FE2S_FER_2"/>
    <property type="match status" value="1"/>
</dbReference>
<feature type="domain" description="2Fe-2S ferredoxin-type" evidence="6">
    <location>
        <begin position="4"/>
        <end position="79"/>
    </location>
</feature>
<dbReference type="Gene3D" id="1.10.150.120">
    <property type="entry name" value="[2Fe-2S]-binding domain"/>
    <property type="match status" value="1"/>
</dbReference>
<keyword evidence="4" id="KW-0408">Iron</keyword>
<keyword evidence="1" id="KW-0001">2Fe-2S</keyword>
<dbReference type="GO" id="GO:0016491">
    <property type="term" value="F:oxidoreductase activity"/>
    <property type="evidence" value="ECO:0007669"/>
    <property type="project" value="UniProtKB-KW"/>
</dbReference>
<evidence type="ECO:0000256" key="5">
    <source>
        <dbReference type="ARBA" id="ARBA00023014"/>
    </source>
</evidence>
<dbReference type="AlphaFoldDB" id="A0A932ZXG9"/>
<proteinExistence type="predicted"/>
<dbReference type="PANTHER" id="PTHR44379:SF5">
    <property type="entry name" value="OXIDOREDUCTASE WITH IRON-SULFUR SUBUNIT"/>
    <property type="match status" value="1"/>
</dbReference>
<dbReference type="InterPro" id="IPR036010">
    <property type="entry name" value="2Fe-2S_ferredoxin-like_sf"/>
</dbReference>
<dbReference type="Proteomes" id="UP000752292">
    <property type="component" value="Unassembled WGS sequence"/>
</dbReference>
<dbReference type="PROSITE" id="PS00197">
    <property type="entry name" value="2FE2S_FER_1"/>
    <property type="match status" value="1"/>
</dbReference>
<dbReference type="CDD" id="cd00207">
    <property type="entry name" value="fer2"/>
    <property type="match status" value="1"/>
</dbReference>
<dbReference type="InterPro" id="IPR001041">
    <property type="entry name" value="2Fe-2S_ferredoxin-type"/>
</dbReference>
<gene>
    <name evidence="7" type="ORF">HY618_07885</name>
</gene>
<keyword evidence="3" id="KW-0560">Oxidoreductase</keyword>
<keyword evidence="2" id="KW-0479">Metal-binding</keyword>
<dbReference type="Pfam" id="PF01799">
    <property type="entry name" value="Fer2_2"/>
    <property type="match status" value="1"/>
</dbReference>
<sequence length="156" mass="16526">MSRYEVTFRVNGEERRASVRGEATLLRTLRELGHLDVKTSCEAGDCGACAVLLDGEAVNACLVLAAQADGCEIVTVRGIGTEGNLHPIQRQIVEKGGVQCGFCTPGIVVAAKALLDRNPAPAPEEIRRGLAGNLCRCTGYQKLFEAIAAAAQEMRG</sequence>
<accession>A0A932ZXG9</accession>
<reference evidence="7" key="1">
    <citation type="submission" date="2020-07" db="EMBL/GenBank/DDBJ databases">
        <title>Huge and variable diversity of episymbiotic CPR bacteria and DPANN archaea in groundwater ecosystems.</title>
        <authorList>
            <person name="He C.Y."/>
            <person name="Keren R."/>
            <person name="Whittaker M."/>
            <person name="Farag I.F."/>
            <person name="Doudna J."/>
            <person name="Cate J.H.D."/>
            <person name="Banfield J.F."/>
        </authorList>
    </citation>
    <scope>NUCLEOTIDE SEQUENCE</scope>
    <source>
        <strain evidence="7">NC_groundwater_1370_Ag_S-0.2um_69_93</strain>
    </source>
</reference>
<dbReference type="GO" id="GO:0046872">
    <property type="term" value="F:metal ion binding"/>
    <property type="evidence" value="ECO:0007669"/>
    <property type="project" value="UniProtKB-KW"/>
</dbReference>